<accession>A0A7K8RN88</accession>
<evidence type="ECO:0000256" key="2">
    <source>
        <dbReference type="ARBA" id="ARBA00010053"/>
    </source>
</evidence>
<evidence type="ECO:0000256" key="3">
    <source>
        <dbReference type="ARBA" id="ARBA00023242"/>
    </source>
</evidence>
<keyword evidence="4" id="KW-0694">RNA-binding</keyword>
<feature type="domain" description="DRBM" evidence="6">
    <location>
        <begin position="470"/>
        <end position="545"/>
    </location>
</feature>
<dbReference type="Pfam" id="PF26535">
    <property type="entry name" value="DSRM_CARF"/>
    <property type="match status" value="1"/>
</dbReference>
<feature type="compositionally biased region" description="Low complexity" evidence="5">
    <location>
        <begin position="216"/>
        <end position="245"/>
    </location>
</feature>
<feature type="compositionally biased region" description="Low complexity" evidence="5">
    <location>
        <begin position="287"/>
        <end position="296"/>
    </location>
</feature>
<evidence type="ECO:0000259" key="7">
    <source>
        <dbReference type="PROSITE" id="PS51827"/>
    </source>
</evidence>
<keyword evidence="9" id="KW-1185">Reference proteome</keyword>
<protein>
    <submittedName>
        <fullName evidence="8">CARF protein</fullName>
    </submittedName>
</protein>
<dbReference type="GO" id="GO:0003723">
    <property type="term" value="F:RNA binding"/>
    <property type="evidence" value="ECO:0007669"/>
    <property type="project" value="UniProtKB-UniRule"/>
</dbReference>
<organism evidence="8 9">
    <name type="scientific">Rhodinocichla rosea</name>
    <dbReference type="NCBI Taxonomy" id="58203"/>
    <lineage>
        <taxon>Eukaryota</taxon>
        <taxon>Metazoa</taxon>
        <taxon>Chordata</taxon>
        <taxon>Craniata</taxon>
        <taxon>Vertebrata</taxon>
        <taxon>Euteleostomi</taxon>
        <taxon>Archelosauria</taxon>
        <taxon>Archosauria</taxon>
        <taxon>Dinosauria</taxon>
        <taxon>Saurischia</taxon>
        <taxon>Theropoda</taxon>
        <taxon>Coelurosauria</taxon>
        <taxon>Aves</taxon>
        <taxon>Neognathae</taxon>
        <taxon>Neoaves</taxon>
        <taxon>Telluraves</taxon>
        <taxon>Australaves</taxon>
        <taxon>Passeriformes</taxon>
        <taxon>Thraupidae</taxon>
        <taxon>Rhodinocichla</taxon>
    </lineage>
</organism>
<feature type="region of interest" description="Disordered" evidence="5">
    <location>
        <begin position="115"/>
        <end position="245"/>
    </location>
</feature>
<evidence type="ECO:0000256" key="4">
    <source>
        <dbReference type="PROSITE-ProRule" id="PRU00266"/>
    </source>
</evidence>
<dbReference type="PANTHER" id="PTHR16148">
    <property type="entry name" value="NF-KAPPA-B-REPRESSING FACTOR-RELATED"/>
    <property type="match status" value="1"/>
</dbReference>
<dbReference type="PROSITE" id="PS50137">
    <property type="entry name" value="DS_RBD"/>
    <property type="match status" value="1"/>
</dbReference>
<feature type="compositionally biased region" description="Polar residues" evidence="5">
    <location>
        <begin position="297"/>
        <end position="308"/>
    </location>
</feature>
<feature type="region of interest" description="Disordered" evidence="5">
    <location>
        <begin position="287"/>
        <end position="315"/>
    </location>
</feature>
<evidence type="ECO:0000313" key="9">
    <source>
        <dbReference type="Proteomes" id="UP000574210"/>
    </source>
</evidence>
<sequence>MAGKAAAGEPLGRTAEEAAWAETLRGACEPEHHWRYRREFLLRNVGELPAAGSAQLQRLVSLSMVWANHVFLGCRYPPQVMERALEMAEGIQVTNAPVRTTRDELVAKVKKRGISSSNEGVEEPCKRQAVEKRKDTKDVGKDVKTTKAEAVKETESTLPKKQEKGTSKDPETSQSTCSPDQEMVVVSDIGTEGKPANAESTAEQKPPSSEKEPGKKPCSSPPKESNTPPAAAVAAAVPSTSKSTPQAAAVAAAVPVTAKSTPQAAAVATAVPVTAKSTPQAAAVAAAVPPTTKSTPQTSAALLSSKSQVGAPASVSKNGAQVSSSLLLAPKSGTQVGTSLLLASKGPAKVGSPLLASKSSAEVAASLLAARSGAQPGSSLLAAKSSAQVAASLLAARSGAQQGPSRGAAQAGASLLASKSGSQAGESPARALCKPLTSEDAKERQPFFNRLYKAVAWKLVAVGGFSPNVNHAELLNSSIQSVKATLDVAFVPLKELADLPQNKSSLENIVCELRCKSVYLGTGCGKSMENAKAVASREALKLFLKKKVIVKICKRKYKGSEIEDLVLLDEESKPSNLPPALRNPREIL</sequence>
<feature type="compositionally biased region" description="Basic and acidic residues" evidence="5">
    <location>
        <begin position="123"/>
        <end position="171"/>
    </location>
</feature>
<comment type="subcellular location">
    <subcellularLocation>
        <location evidence="1">Nucleus</location>
        <location evidence="1">Nucleoplasm</location>
    </subcellularLocation>
</comment>
<evidence type="ECO:0000256" key="1">
    <source>
        <dbReference type="ARBA" id="ARBA00004642"/>
    </source>
</evidence>
<proteinExistence type="inferred from homology"/>
<feature type="non-terminal residue" evidence="8">
    <location>
        <position position="588"/>
    </location>
</feature>
<dbReference type="Proteomes" id="UP000574210">
    <property type="component" value="Unassembled WGS sequence"/>
</dbReference>
<dbReference type="AlphaFoldDB" id="A0A7K8RN88"/>
<dbReference type="GO" id="GO:0005730">
    <property type="term" value="C:nucleolus"/>
    <property type="evidence" value="ECO:0007669"/>
    <property type="project" value="TreeGrafter"/>
</dbReference>
<dbReference type="PANTHER" id="PTHR16148:SF11">
    <property type="entry name" value="CDKN2A-INTERACTING PROTEIN"/>
    <property type="match status" value="1"/>
</dbReference>
<reference evidence="8 9" key="1">
    <citation type="submission" date="2019-09" db="EMBL/GenBank/DDBJ databases">
        <title>Bird 10,000 Genomes (B10K) Project - Family phase.</title>
        <authorList>
            <person name="Zhang G."/>
        </authorList>
    </citation>
    <scope>NUCLEOTIDE SEQUENCE [LARGE SCALE GENOMIC DNA]</scope>
    <source>
        <strain evidence="8">B10K-CU-031-12</strain>
        <tissue evidence="8">Muscle</tissue>
    </source>
</reference>
<feature type="non-terminal residue" evidence="8">
    <location>
        <position position="1"/>
    </location>
</feature>
<dbReference type="InterPro" id="IPR021859">
    <property type="entry name" value="XTBD"/>
</dbReference>
<feature type="domain" description="XRN2-binding (XTBD)" evidence="7">
    <location>
        <begin position="21"/>
        <end position="117"/>
    </location>
</feature>
<dbReference type="PROSITE" id="PS51827">
    <property type="entry name" value="XTBD"/>
    <property type="match status" value="1"/>
</dbReference>
<dbReference type="Pfam" id="PF11952">
    <property type="entry name" value="XTBD"/>
    <property type="match status" value="1"/>
</dbReference>
<comment type="caution">
    <text evidence="8">The sequence shown here is derived from an EMBL/GenBank/DDBJ whole genome shotgun (WGS) entry which is preliminary data.</text>
</comment>
<dbReference type="EMBL" id="VWYZ01000087">
    <property type="protein sequence ID" value="NXF19265.1"/>
    <property type="molecule type" value="Genomic_DNA"/>
</dbReference>
<evidence type="ECO:0000313" key="8">
    <source>
        <dbReference type="EMBL" id="NXF19265.1"/>
    </source>
</evidence>
<dbReference type="GO" id="GO:0005654">
    <property type="term" value="C:nucleoplasm"/>
    <property type="evidence" value="ECO:0007669"/>
    <property type="project" value="UniProtKB-SubCell"/>
</dbReference>
<comment type="similarity">
    <text evidence="2">Belongs to the CARF family.</text>
</comment>
<evidence type="ECO:0000256" key="5">
    <source>
        <dbReference type="SAM" id="MobiDB-lite"/>
    </source>
</evidence>
<gene>
    <name evidence="8" type="primary">Cdkn2aip</name>
    <name evidence="8" type="ORF">RHOROS_R01003</name>
</gene>
<name>A0A7K8RN88_9PASS</name>
<dbReference type="InterPro" id="IPR014720">
    <property type="entry name" value="dsRBD_dom"/>
</dbReference>
<evidence type="ECO:0000259" key="6">
    <source>
        <dbReference type="PROSITE" id="PS50137"/>
    </source>
</evidence>
<dbReference type="InterPro" id="IPR058828">
    <property type="entry name" value="DSRM_CARF/NKRF"/>
</dbReference>
<keyword evidence="3" id="KW-0539">Nucleus</keyword>